<dbReference type="Gene3D" id="3.30.70.1400">
    <property type="entry name" value="Aminomethyltransferase beta-barrel domains"/>
    <property type="match status" value="1"/>
</dbReference>
<name>A0A520MSK6_9GAMM</name>
<dbReference type="Proteomes" id="UP000316449">
    <property type="component" value="Unassembled WGS sequence"/>
</dbReference>
<evidence type="ECO:0008006" key="3">
    <source>
        <dbReference type="Google" id="ProtNLM"/>
    </source>
</evidence>
<evidence type="ECO:0000313" key="1">
    <source>
        <dbReference type="EMBL" id="RZO24199.1"/>
    </source>
</evidence>
<dbReference type="InterPro" id="IPR017703">
    <property type="entry name" value="YgfZ/GCV_T_CS"/>
</dbReference>
<dbReference type="AlphaFoldDB" id="A0A520MSK6"/>
<dbReference type="SUPFAM" id="SSF103025">
    <property type="entry name" value="Folate-binding domain"/>
    <property type="match status" value="1"/>
</dbReference>
<proteinExistence type="predicted"/>
<dbReference type="GO" id="GO:0016226">
    <property type="term" value="P:iron-sulfur cluster assembly"/>
    <property type="evidence" value="ECO:0007669"/>
    <property type="project" value="TreeGrafter"/>
</dbReference>
<dbReference type="NCBIfam" id="TIGR03317">
    <property type="entry name" value="ygfZ_signature"/>
    <property type="match status" value="1"/>
</dbReference>
<sequence>MVNSEFIKYGSVNLEEITAIHLSGDFDSVLNLLQGQVTSDCTLVSENMGQISSLCNEKGFILCNFEIIVEQNKWLIIIEKAAKDIFLDEINKFLPFYKVSAEPLSYRVIGFSREKNQQMLQHEHLILSSEKASLSLLIDQNNDFQGELDSLSQDSWSINRKIMNDHQIKPEEMGKYRPHEIGQHINRVSFNKGCFKGQEIIARMEYLGKLKKETKLIVHSSLDEVSKFIIVGQSYHDNEKIFSSCLGKLDSFS</sequence>
<dbReference type="EMBL" id="SHBK01000014">
    <property type="protein sequence ID" value="RZO24199.1"/>
    <property type="molecule type" value="Genomic_DNA"/>
</dbReference>
<dbReference type="PANTHER" id="PTHR22602">
    <property type="entry name" value="TRANSFERASE CAF17, MITOCHONDRIAL-RELATED"/>
    <property type="match status" value="1"/>
</dbReference>
<protein>
    <recommendedName>
        <fullName evidence="3">Aminomethyltransferase folate-binding domain-containing protein</fullName>
    </recommendedName>
</protein>
<dbReference type="InterPro" id="IPR045179">
    <property type="entry name" value="YgfZ/GcvT"/>
</dbReference>
<evidence type="ECO:0000313" key="2">
    <source>
        <dbReference type="Proteomes" id="UP000316449"/>
    </source>
</evidence>
<reference evidence="1 2" key="1">
    <citation type="submission" date="2019-02" db="EMBL/GenBank/DDBJ databases">
        <title>Prokaryotic population dynamics and viral predation in marine succession experiment using metagenomics: the confinement effect.</title>
        <authorList>
            <person name="Haro-Moreno J.M."/>
            <person name="Rodriguez-Valera F."/>
            <person name="Lopez-Perez M."/>
        </authorList>
    </citation>
    <scope>NUCLEOTIDE SEQUENCE [LARGE SCALE GENOMIC DNA]</scope>
    <source>
        <strain evidence="1">MED-G165</strain>
    </source>
</reference>
<gene>
    <name evidence="1" type="ORF">EVA98_01735</name>
</gene>
<dbReference type="PANTHER" id="PTHR22602:SF0">
    <property type="entry name" value="TRANSFERASE CAF17, MITOCHONDRIAL-RELATED"/>
    <property type="match status" value="1"/>
</dbReference>
<dbReference type="Gene3D" id="2.40.30.160">
    <property type="match status" value="1"/>
</dbReference>
<comment type="caution">
    <text evidence="1">The sequence shown here is derived from an EMBL/GenBank/DDBJ whole genome shotgun (WGS) entry which is preliminary data.</text>
</comment>
<accession>A0A520MSK6</accession>
<organism evidence="1 2">
    <name type="scientific">SAR86 cluster bacterium</name>
    <dbReference type="NCBI Taxonomy" id="2030880"/>
    <lineage>
        <taxon>Bacteria</taxon>
        <taxon>Pseudomonadati</taxon>
        <taxon>Pseudomonadota</taxon>
        <taxon>Gammaproteobacteria</taxon>
        <taxon>SAR86 cluster</taxon>
    </lineage>
</organism>